<gene>
    <name evidence="4" type="ORF">QO014_003676</name>
</gene>
<accession>A0ABU0HAH3</accession>
<keyword evidence="2" id="KW-0169">Cobalamin biosynthesis</keyword>
<dbReference type="PANTHER" id="PTHR36925:SF1">
    <property type="entry name" value="COBALT-PRECORRIN-6A REDUCTASE"/>
    <property type="match status" value="1"/>
</dbReference>
<keyword evidence="3 4" id="KW-0560">Oxidoreductase</keyword>
<dbReference type="Pfam" id="PF02571">
    <property type="entry name" value="CbiJ"/>
    <property type="match status" value="1"/>
</dbReference>
<dbReference type="EMBL" id="JAUSVO010000005">
    <property type="protein sequence ID" value="MDQ0439275.1"/>
    <property type="molecule type" value="Genomic_DNA"/>
</dbReference>
<evidence type="ECO:0000256" key="3">
    <source>
        <dbReference type="ARBA" id="ARBA00023002"/>
    </source>
</evidence>
<dbReference type="PANTHER" id="PTHR36925">
    <property type="entry name" value="COBALT-PRECORRIN-6A REDUCTASE"/>
    <property type="match status" value="1"/>
</dbReference>
<evidence type="ECO:0000313" key="4">
    <source>
        <dbReference type="EMBL" id="MDQ0439275.1"/>
    </source>
</evidence>
<evidence type="ECO:0000313" key="5">
    <source>
        <dbReference type="Proteomes" id="UP001241603"/>
    </source>
</evidence>
<name>A0ABU0HAH3_9HYPH</name>
<organism evidence="4 5">
    <name type="scientific">Kaistia dalseonensis</name>
    <dbReference type="NCBI Taxonomy" id="410840"/>
    <lineage>
        <taxon>Bacteria</taxon>
        <taxon>Pseudomonadati</taxon>
        <taxon>Pseudomonadota</taxon>
        <taxon>Alphaproteobacteria</taxon>
        <taxon>Hyphomicrobiales</taxon>
        <taxon>Kaistiaceae</taxon>
        <taxon>Kaistia</taxon>
    </lineage>
</organism>
<dbReference type="Proteomes" id="UP001241603">
    <property type="component" value="Unassembled WGS sequence"/>
</dbReference>
<comment type="pathway">
    <text evidence="1">Cofactor biosynthesis; adenosylcobalamin biosynthesis.</text>
</comment>
<dbReference type="NCBIfam" id="NF005968">
    <property type="entry name" value="PRK08057.1-2"/>
    <property type="match status" value="1"/>
</dbReference>
<evidence type="ECO:0000256" key="2">
    <source>
        <dbReference type="ARBA" id="ARBA00022573"/>
    </source>
</evidence>
<dbReference type="InterPro" id="IPR003723">
    <property type="entry name" value="Precorrin-6x_reduct"/>
</dbReference>
<protein>
    <submittedName>
        <fullName evidence="4">Precorrin-6A/cobalt-precorrin-6A reductase</fullName>
        <ecNumber evidence="4">1.3.1.106</ecNumber>
        <ecNumber evidence="4">1.3.1.54</ecNumber>
    </submittedName>
</protein>
<dbReference type="RefSeq" id="WP_266350166.1">
    <property type="nucleotide sequence ID" value="NZ_JAPKNG010000005.1"/>
</dbReference>
<dbReference type="EC" id="1.3.1.54" evidence="4"/>
<evidence type="ECO:0000256" key="1">
    <source>
        <dbReference type="ARBA" id="ARBA00004953"/>
    </source>
</evidence>
<reference evidence="4 5" key="1">
    <citation type="submission" date="2023-07" db="EMBL/GenBank/DDBJ databases">
        <title>Genomic Encyclopedia of Type Strains, Phase IV (KMG-IV): sequencing the most valuable type-strain genomes for metagenomic binning, comparative biology and taxonomic classification.</title>
        <authorList>
            <person name="Goeker M."/>
        </authorList>
    </citation>
    <scope>NUCLEOTIDE SEQUENCE [LARGE SCALE GENOMIC DNA]</scope>
    <source>
        <strain evidence="4 5">B6-8</strain>
    </source>
</reference>
<dbReference type="GO" id="GO:0016994">
    <property type="term" value="F:precorrin-6A reductase activity"/>
    <property type="evidence" value="ECO:0007669"/>
    <property type="project" value="UniProtKB-EC"/>
</dbReference>
<comment type="caution">
    <text evidence="4">The sequence shown here is derived from an EMBL/GenBank/DDBJ whole genome shotgun (WGS) entry which is preliminary data.</text>
</comment>
<keyword evidence="5" id="KW-1185">Reference proteome</keyword>
<proteinExistence type="predicted"/>
<sequence length="254" mass="27314">MTRTILILGGTTEGRLLAERLAGDSRYRAILSLAGRTAHPAPQALPTRIGGFGGVEGLAYYIRSEAIDALVLATHPYAGAIAANVASAANQTRRLAILWQRAPWAVALGDCWTHWPSLDALADAVGPVPKRVFVTIGRQGAHAFERAPQHRYLFRSVDPIDPPLALPHADLILDRGPFDIAAEIALMQRHGIEVVVSKNSGGEATYAKIEAARHLGLPVMMLDRPPSPAIPTVSTLDEVQAWLDHGFAPKNRGE</sequence>
<dbReference type="EC" id="1.3.1.106" evidence="4"/>
<dbReference type="PROSITE" id="PS51014">
    <property type="entry name" value="COBK_CBIJ"/>
    <property type="match status" value="1"/>
</dbReference>